<proteinExistence type="predicted"/>
<protein>
    <submittedName>
        <fullName evidence="1">Uncharacterized protein</fullName>
    </submittedName>
</protein>
<reference evidence="1 2" key="1">
    <citation type="submission" date="2019-12" db="EMBL/GenBank/DDBJ databases">
        <title>Maritimibacter sp. nov. sp. isolated from sea sand.</title>
        <authorList>
            <person name="Kim J."/>
            <person name="Jeong S.E."/>
            <person name="Jung H.S."/>
            <person name="Jeon C.O."/>
        </authorList>
    </citation>
    <scope>NUCLEOTIDE SEQUENCE [LARGE SCALE GENOMIC DNA]</scope>
    <source>
        <strain evidence="1 2">DP07</strain>
    </source>
</reference>
<accession>A0A845M449</accession>
<keyword evidence="2" id="KW-1185">Reference proteome</keyword>
<dbReference type="Proteomes" id="UP000467322">
    <property type="component" value="Unassembled WGS sequence"/>
</dbReference>
<dbReference type="EMBL" id="WTUX01000019">
    <property type="protein sequence ID" value="MZR14336.1"/>
    <property type="molecule type" value="Genomic_DNA"/>
</dbReference>
<gene>
    <name evidence="1" type="ORF">GQE99_15055</name>
</gene>
<organism evidence="1 2">
    <name type="scientific">Maritimibacter harenae</name>
    <dbReference type="NCBI Taxonomy" id="2606218"/>
    <lineage>
        <taxon>Bacteria</taxon>
        <taxon>Pseudomonadati</taxon>
        <taxon>Pseudomonadota</taxon>
        <taxon>Alphaproteobacteria</taxon>
        <taxon>Rhodobacterales</taxon>
        <taxon>Roseobacteraceae</taxon>
        <taxon>Maritimibacter</taxon>
    </lineage>
</organism>
<dbReference type="AlphaFoldDB" id="A0A845M449"/>
<sequence>MKKIIRDYKALCRTEGFELLGVETDRRHCRLNFAAGFVVAPSTPSDQRNLKHVRSAIRRLHA</sequence>
<evidence type="ECO:0000313" key="1">
    <source>
        <dbReference type="EMBL" id="MZR14336.1"/>
    </source>
</evidence>
<evidence type="ECO:0000313" key="2">
    <source>
        <dbReference type="Proteomes" id="UP000467322"/>
    </source>
</evidence>
<comment type="caution">
    <text evidence="1">The sequence shown here is derived from an EMBL/GenBank/DDBJ whole genome shotgun (WGS) entry which is preliminary data.</text>
</comment>
<dbReference type="RefSeq" id="WP_161352465.1">
    <property type="nucleotide sequence ID" value="NZ_WTUX01000019.1"/>
</dbReference>
<name>A0A845M449_9RHOB</name>